<keyword evidence="3 9" id="KW-0812">Transmembrane</keyword>
<keyword evidence="5 9" id="KW-0472">Membrane</keyword>
<evidence type="ECO:0000256" key="3">
    <source>
        <dbReference type="ARBA" id="ARBA00022692"/>
    </source>
</evidence>
<dbReference type="InterPro" id="IPR046791">
    <property type="entry name" value="Polycystin_dom"/>
</dbReference>
<feature type="domain" description="Polycystin cation channel PKD1/PKD2" evidence="10">
    <location>
        <begin position="443"/>
        <end position="595"/>
    </location>
</feature>
<dbReference type="GO" id="GO:0005509">
    <property type="term" value="F:calcium ion binding"/>
    <property type="evidence" value="ECO:0007669"/>
    <property type="project" value="InterPro"/>
</dbReference>
<comment type="similarity">
    <text evidence="2">Belongs to the polycystin family.</text>
</comment>
<dbReference type="InterPro" id="IPR013122">
    <property type="entry name" value="PKD1_2_channel"/>
</dbReference>
<keyword evidence="13" id="KW-1185">Reference proteome</keyword>
<keyword evidence="4 9" id="KW-1133">Transmembrane helix</keyword>
<dbReference type="InterPro" id="IPR051223">
    <property type="entry name" value="Polycystin"/>
</dbReference>
<feature type="disulfide bond" evidence="7">
    <location>
        <begin position="227"/>
        <end position="244"/>
    </location>
</feature>
<comment type="subcellular location">
    <subcellularLocation>
        <location evidence="1">Membrane</location>
        <topology evidence="1">Multi-pass membrane protein</topology>
    </subcellularLocation>
</comment>
<evidence type="ECO:0000256" key="4">
    <source>
        <dbReference type="ARBA" id="ARBA00022989"/>
    </source>
</evidence>
<evidence type="ECO:0000313" key="13">
    <source>
        <dbReference type="Proteomes" id="UP001190700"/>
    </source>
</evidence>
<dbReference type="EMBL" id="LGRX02007833">
    <property type="protein sequence ID" value="KAK3274251.1"/>
    <property type="molecule type" value="Genomic_DNA"/>
</dbReference>
<feature type="transmembrane region" description="Helical" evidence="9">
    <location>
        <begin position="547"/>
        <end position="569"/>
    </location>
</feature>
<evidence type="ECO:0000256" key="5">
    <source>
        <dbReference type="ARBA" id="ARBA00023136"/>
    </source>
</evidence>
<dbReference type="AlphaFoldDB" id="A0AAE0GB90"/>
<dbReference type="Pfam" id="PF20519">
    <property type="entry name" value="Polycystin_dom"/>
    <property type="match status" value="1"/>
</dbReference>
<feature type="transmembrane region" description="Helical" evidence="9">
    <location>
        <begin position="390"/>
        <end position="411"/>
    </location>
</feature>
<comment type="caution">
    <text evidence="12">The sequence shown here is derived from an EMBL/GenBank/DDBJ whole genome shotgun (WGS) entry which is preliminary data.</text>
</comment>
<organism evidence="12 13">
    <name type="scientific">Cymbomonas tetramitiformis</name>
    <dbReference type="NCBI Taxonomy" id="36881"/>
    <lineage>
        <taxon>Eukaryota</taxon>
        <taxon>Viridiplantae</taxon>
        <taxon>Chlorophyta</taxon>
        <taxon>Pyramimonadophyceae</taxon>
        <taxon>Pyramimonadales</taxon>
        <taxon>Pyramimonadaceae</taxon>
        <taxon>Cymbomonas</taxon>
    </lineage>
</organism>
<dbReference type="Proteomes" id="UP001190700">
    <property type="component" value="Unassembled WGS sequence"/>
</dbReference>
<dbReference type="InterPro" id="IPR003915">
    <property type="entry name" value="PKD_2"/>
</dbReference>
<feature type="region of interest" description="Disordered" evidence="8">
    <location>
        <begin position="1"/>
        <end position="20"/>
    </location>
</feature>
<name>A0AAE0GB90_9CHLO</name>
<dbReference type="PANTHER" id="PTHR10877">
    <property type="entry name" value="POLYCYSTIN FAMILY MEMBER"/>
    <property type="match status" value="1"/>
</dbReference>
<proteinExistence type="inferred from homology"/>
<dbReference type="PANTHER" id="PTHR10877:SF183">
    <property type="entry name" value="AT14535P-RELATED"/>
    <property type="match status" value="1"/>
</dbReference>
<accession>A0AAE0GB90</accession>
<dbReference type="GO" id="GO:0016020">
    <property type="term" value="C:membrane"/>
    <property type="evidence" value="ECO:0007669"/>
    <property type="project" value="UniProtKB-SubCell"/>
</dbReference>
<evidence type="ECO:0000256" key="6">
    <source>
        <dbReference type="ARBA" id="ARBA00023180"/>
    </source>
</evidence>
<protein>
    <submittedName>
        <fullName evidence="12">Uncharacterized protein</fullName>
    </submittedName>
</protein>
<evidence type="ECO:0000256" key="9">
    <source>
        <dbReference type="SAM" id="Phobius"/>
    </source>
</evidence>
<dbReference type="PRINTS" id="PR01433">
    <property type="entry name" value="POLYCYSTIN2"/>
</dbReference>
<sequence length="601" mass="69071">MAEDQPPATAPDDADDLSNSVTRRRRSITLHGVAEQTNNIVNRARRSLTVQGEKIARQVDANWESHETKHASRASAFKHDQVNKGLHLMRDGIKKAGARVPRGAPCRELTIYIAFFVCYVVLVTQECDYIKKTYEIQEGLKEMFVDDHPQNFENVQTVLQLGRSNYFLNDFWSWWEENVEGALYPCCAEDPDSYCCDVKPNLTQLTSGVYQVGAIRVRTKKVQPNSCSVNSRMTDTLDELGVKCYTDYEDSKQETLPYGENDRWVWSDDETAGYSSYGRTVDYSYSGYIVDLPRSWHGDKDCEVKDSYGVALEADAKCNAGGGKVLAAMKEDLLDISTRMVVISINLLNPAHNLYGIYMLGFEFSSSGYTWKLVRFHMWPKRNYIEQGEILIVLLLIVTNTFVLYFIMDLVSQVYRKVTRIQGDQMAQNPLTSLVRSWQIAIPKGLAMYFFNFWNALELVNVSLLVLASIYRIQMAYNGWTTNEDELKNLVGYEYTNNEFLADINYQEISCTALNVLFSFLKVFKYLRVSPRMYLPWKTLERASTDLVCFMLVFVGVMFSFIIVAHLVFGKERYEYRRIETTVKTCTMLLLGEFNVRSRVK</sequence>
<evidence type="ECO:0000256" key="8">
    <source>
        <dbReference type="SAM" id="MobiDB-lite"/>
    </source>
</evidence>
<feature type="compositionally biased region" description="Low complexity" evidence="8">
    <location>
        <begin position="1"/>
        <end position="11"/>
    </location>
</feature>
<keyword evidence="6" id="KW-0325">Glycoprotein</keyword>
<gene>
    <name evidence="12" type="ORF">CYMTET_17555</name>
</gene>
<dbReference type="Pfam" id="PF08016">
    <property type="entry name" value="PKD_channel"/>
    <property type="match status" value="1"/>
</dbReference>
<feature type="domain" description="Polycystin" evidence="11">
    <location>
        <begin position="207"/>
        <end position="296"/>
    </location>
</feature>
<evidence type="ECO:0000259" key="11">
    <source>
        <dbReference type="Pfam" id="PF20519"/>
    </source>
</evidence>
<reference evidence="12 13" key="1">
    <citation type="journal article" date="2015" name="Genome Biol. Evol.">
        <title>Comparative Genomics of a Bacterivorous Green Alga Reveals Evolutionary Causalities and Consequences of Phago-Mixotrophic Mode of Nutrition.</title>
        <authorList>
            <person name="Burns J.A."/>
            <person name="Paasch A."/>
            <person name="Narechania A."/>
            <person name="Kim E."/>
        </authorList>
    </citation>
    <scope>NUCLEOTIDE SEQUENCE [LARGE SCALE GENOMIC DNA]</scope>
    <source>
        <strain evidence="12 13">PLY_AMNH</strain>
    </source>
</reference>
<evidence type="ECO:0000256" key="2">
    <source>
        <dbReference type="ARBA" id="ARBA00007200"/>
    </source>
</evidence>
<feature type="transmembrane region" description="Helical" evidence="9">
    <location>
        <begin position="446"/>
        <end position="471"/>
    </location>
</feature>
<evidence type="ECO:0000256" key="7">
    <source>
        <dbReference type="PIRSR" id="PIRSR603915-2"/>
    </source>
</evidence>
<evidence type="ECO:0000313" key="12">
    <source>
        <dbReference type="EMBL" id="KAK3274251.1"/>
    </source>
</evidence>
<evidence type="ECO:0000259" key="10">
    <source>
        <dbReference type="Pfam" id="PF08016"/>
    </source>
</evidence>
<evidence type="ECO:0000256" key="1">
    <source>
        <dbReference type="ARBA" id="ARBA00004141"/>
    </source>
</evidence>